<reference evidence="5 6" key="1">
    <citation type="submission" date="2018-11" db="EMBL/GenBank/DDBJ databases">
        <title>Trebonia kvetii gen.nov., sp.nov., a novel acidophilic actinobacterium, and proposal of the new actinobacterial family Treboniaceae fam. nov.</title>
        <authorList>
            <person name="Rapoport D."/>
            <person name="Sagova-Mareckova M."/>
            <person name="Sedlacek I."/>
            <person name="Provaznik J."/>
            <person name="Kralova S."/>
            <person name="Pavlinic D."/>
            <person name="Benes V."/>
            <person name="Kopecky J."/>
        </authorList>
    </citation>
    <scope>NUCLEOTIDE SEQUENCE [LARGE SCALE GENOMIC DNA]</scope>
    <source>
        <strain evidence="5 6">15Tr583</strain>
    </source>
</reference>
<dbReference type="InterPro" id="IPR023214">
    <property type="entry name" value="HAD_sf"/>
</dbReference>
<evidence type="ECO:0000256" key="4">
    <source>
        <dbReference type="ARBA" id="ARBA00022842"/>
    </source>
</evidence>
<dbReference type="PANTHER" id="PTHR46470">
    <property type="entry name" value="N-ACYLNEURAMINATE-9-PHOSPHATASE"/>
    <property type="match status" value="1"/>
</dbReference>
<dbReference type="InterPro" id="IPR006439">
    <property type="entry name" value="HAD-SF_hydro_IA"/>
</dbReference>
<dbReference type="InterPro" id="IPR051400">
    <property type="entry name" value="HAD-like_hydrolase"/>
</dbReference>
<dbReference type="RefSeq" id="WP_145855632.1">
    <property type="nucleotide sequence ID" value="NZ_RPFW01000004.1"/>
</dbReference>
<name>A0A6P2BY78_9ACTN</name>
<dbReference type="NCBIfam" id="TIGR01549">
    <property type="entry name" value="HAD-SF-IA-v1"/>
    <property type="match status" value="1"/>
</dbReference>
<keyword evidence="2" id="KW-0479">Metal-binding</keyword>
<dbReference type="Pfam" id="PF00702">
    <property type="entry name" value="Hydrolase"/>
    <property type="match status" value="1"/>
</dbReference>
<dbReference type="PANTHER" id="PTHR46470:SF2">
    <property type="entry name" value="GLYCERALDEHYDE 3-PHOSPHATE PHOSPHATASE"/>
    <property type="match status" value="1"/>
</dbReference>
<proteinExistence type="predicted"/>
<dbReference type="GO" id="GO:0044281">
    <property type="term" value="P:small molecule metabolic process"/>
    <property type="evidence" value="ECO:0007669"/>
    <property type="project" value="UniProtKB-ARBA"/>
</dbReference>
<dbReference type="InterPro" id="IPR036412">
    <property type="entry name" value="HAD-like_sf"/>
</dbReference>
<keyword evidence="3 5" id="KW-0378">Hydrolase</keyword>
<accession>A0A6P2BY78</accession>
<dbReference type="GO" id="GO:0016791">
    <property type="term" value="F:phosphatase activity"/>
    <property type="evidence" value="ECO:0007669"/>
    <property type="project" value="TreeGrafter"/>
</dbReference>
<evidence type="ECO:0000256" key="1">
    <source>
        <dbReference type="ARBA" id="ARBA00001946"/>
    </source>
</evidence>
<dbReference type="Proteomes" id="UP000460272">
    <property type="component" value="Unassembled WGS sequence"/>
</dbReference>
<sequence length="227" mass="25114">MAVSAVIFDWGGTLTPWHTIDHEALWRDVCAPHFPEARALTVAAAILAAEQEFWRLCESAHRSATLAHVFEQAGVTAHQDLLDSYFTAWEPHTYTDPEVAPLLRELRRRGIRIGVLSNTLWPRALHERVFLRDDVLGLIDGAVYSSEIPWTKPHPEAFLAAMNAVGVTDPASCVFVGDRPYDDIFGAKSLGMRGVLIPNSAVPAYDGAVPDAVITRLSELLPHLDNW</sequence>
<dbReference type="SFLD" id="SFLDS00003">
    <property type="entry name" value="Haloacid_Dehalogenase"/>
    <property type="match status" value="1"/>
</dbReference>
<dbReference type="SUPFAM" id="SSF56784">
    <property type="entry name" value="HAD-like"/>
    <property type="match status" value="1"/>
</dbReference>
<comment type="caution">
    <text evidence="5">The sequence shown here is derived from an EMBL/GenBank/DDBJ whole genome shotgun (WGS) entry which is preliminary data.</text>
</comment>
<dbReference type="AlphaFoldDB" id="A0A6P2BY78"/>
<evidence type="ECO:0000256" key="2">
    <source>
        <dbReference type="ARBA" id="ARBA00022723"/>
    </source>
</evidence>
<dbReference type="GO" id="GO:0046872">
    <property type="term" value="F:metal ion binding"/>
    <property type="evidence" value="ECO:0007669"/>
    <property type="project" value="UniProtKB-KW"/>
</dbReference>
<dbReference type="Gene3D" id="3.40.50.1000">
    <property type="entry name" value="HAD superfamily/HAD-like"/>
    <property type="match status" value="1"/>
</dbReference>
<evidence type="ECO:0000313" key="6">
    <source>
        <dbReference type="Proteomes" id="UP000460272"/>
    </source>
</evidence>
<keyword evidence="6" id="KW-1185">Reference proteome</keyword>
<organism evidence="5 6">
    <name type="scientific">Trebonia kvetii</name>
    <dbReference type="NCBI Taxonomy" id="2480626"/>
    <lineage>
        <taxon>Bacteria</taxon>
        <taxon>Bacillati</taxon>
        <taxon>Actinomycetota</taxon>
        <taxon>Actinomycetes</taxon>
        <taxon>Streptosporangiales</taxon>
        <taxon>Treboniaceae</taxon>
        <taxon>Trebonia</taxon>
    </lineage>
</organism>
<keyword evidence="4" id="KW-0460">Magnesium</keyword>
<dbReference type="OrthoDB" id="9810501at2"/>
<dbReference type="PRINTS" id="PR00413">
    <property type="entry name" value="HADHALOGNASE"/>
</dbReference>
<evidence type="ECO:0000256" key="3">
    <source>
        <dbReference type="ARBA" id="ARBA00022801"/>
    </source>
</evidence>
<protein>
    <submittedName>
        <fullName evidence="5">HAD family hydrolase</fullName>
    </submittedName>
</protein>
<evidence type="ECO:0000313" key="5">
    <source>
        <dbReference type="EMBL" id="TVZ03145.1"/>
    </source>
</evidence>
<dbReference type="SFLD" id="SFLDG01129">
    <property type="entry name" value="C1.5:_HAD__Beta-PGM__Phosphata"/>
    <property type="match status" value="1"/>
</dbReference>
<gene>
    <name evidence="5" type="ORF">EAS64_22125</name>
</gene>
<dbReference type="EMBL" id="RPFW01000004">
    <property type="protein sequence ID" value="TVZ03145.1"/>
    <property type="molecule type" value="Genomic_DNA"/>
</dbReference>
<comment type="cofactor">
    <cofactor evidence="1">
        <name>Mg(2+)</name>
        <dbReference type="ChEBI" id="CHEBI:18420"/>
    </cofactor>
</comment>